<dbReference type="PANTHER" id="PTHR23520">
    <property type="entry name" value="TRANSPORTER, PUTATIVE (AFU_ORTHOLOGUE AFUA_3G04000)-RELATED"/>
    <property type="match status" value="1"/>
</dbReference>
<feature type="transmembrane region" description="Helical" evidence="1">
    <location>
        <begin position="247"/>
        <end position="272"/>
    </location>
</feature>
<dbReference type="EMBL" id="RCOS01000156">
    <property type="protein sequence ID" value="RSN72385.1"/>
    <property type="molecule type" value="Genomic_DNA"/>
</dbReference>
<keyword evidence="4" id="KW-1185">Reference proteome</keyword>
<keyword evidence="1" id="KW-0472">Membrane</keyword>
<comment type="caution">
    <text evidence="3">The sequence shown here is derived from an EMBL/GenBank/DDBJ whole genome shotgun (WGS) entry which is preliminary data.</text>
</comment>
<dbReference type="InterPro" id="IPR020846">
    <property type="entry name" value="MFS_dom"/>
</dbReference>
<accession>A0A3R9PT51</accession>
<protein>
    <submittedName>
        <fullName evidence="3">MFS transporter</fullName>
    </submittedName>
</protein>
<dbReference type="GO" id="GO:0022857">
    <property type="term" value="F:transmembrane transporter activity"/>
    <property type="evidence" value="ECO:0007669"/>
    <property type="project" value="InterPro"/>
</dbReference>
<dbReference type="Gene3D" id="1.20.1250.20">
    <property type="entry name" value="MFS general substrate transporter like domains"/>
    <property type="match status" value="2"/>
</dbReference>
<gene>
    <name evidence="3" type="ORF">D6D85_13945</name>
</gene>
<dbReference type="InterPro" id="IPR011701">
    <property type="entry name" value="MFS"/>
</dbReference>
<dbReference type="Proteomes" id="UP000277582">
    <property type="component" value="Unassembled WGS sequence"/>
</dbReference>
<reference evidence="3 4" key="1">
    <citation type="submission" date="2018-10" db="EMBL/GenBank/DDBJ databases">
        <title>Co-occurring genomic capacity for anaerobic methane metabolism and dissimilatory sulfite reduction discovered in the Korarchaeota.</title>
        <authorList>
            <person name="Mckay L.J."/>
            <person name="Dlakic M."/>
            <person name="Fields M.W."/>
            <person name="Delmont T.O."/>
            <person name="Eren A.M."/>
            <person name="Jay Z.J."/>
            <person name="Klingelsmith K.B."/>
            <person name="Rusch D.B."/>
            <person name="Inskeep W.P."/>
        </authorList>
    </citation>
    <scope>NUCLEOTIDE SEQUENCE [LARGE SCALE GENOMIC DNA]</scope>
    <source>
        <strain evidence="3 4">MDKW</strain>
    </source>
</reference>
<feature type="transmembrane region" description="Helical" evidence="1">
    <location>
        <begin position="136"/>
        <end position="159"/>
    </location>
</feature>
<dbReference type="Pfam" id="PF07690">
    <property type="entry name" value="MFS_1"/>
    <property type="match status" value="1"/>
</dbReference>
<dbReference type="CDD" id="cd17325">
    <property type="entry name" value="MFS_MdtG_SLC18_like"/>
    <property type="match status" value="1"/>
</dbReference>
<feature type="transmembrane region" description="Helical" evidence="1">
    <location>
        <begin position="199"/>
        <end position="220"/>
    </location>
</feature>
<feature type="transmembrane region" description="Helical" evidence="1">
    <location>
        <begin position="171"/>
        <end position="193"/>
    </location>
</feature>
<feature type="transmembrane region" description="Helical" evidence="1">
    <location>
        <begin position="112"/>
        <end position="130"/>
    </location>
</feature>
<feature type="transmembrane region" description="Helical" evidence="1">
    <location>
        <begin position="284"/>
        <end position="302"/>
    </location>
</feature>
<evidence type="ECO:0000259" key="2">
    <source>
        <dbReference type="PROSITE" id="PS50850"/>
    </source>
</evidence>
<name>A0A3R9PT51_9CREN</name>
<evidence type="ECO:0000256" key="1">
    <source>
        <dbReference type="SAM" id="Phobius"/>
    </source>
</evidence>
<evidence type="ECO:0000313" key="3">
    <source>
        <dbReference type="EMBL" id="RSN72385.1"/>
    </source>
</evidence>
<sequence length="420" mass="46056">MQLYELRECLYVAHWHRQLALPKLISFSQQRLKINTEIRTVQNRGGGLVGLSLTAMVFNVSFYVATSLIVLYFKDIGMSAFLIGLSMTITRFGYGISSMGSGAMADRVGRSIPMFIGFLLGALSSFLLSFTKNQILAALLVLLIWVGSAVYNPAAIALVSDISNSGKAMPFSLYYFFVTVGQIIGQTAAGIIIEGYGYRAAFLLSSFLSLIAAIMVRLWFWDEKRDRKTDVIGDLVRGVRIMAENRYLRCLAIALSLHGIGFTMSYTFIPLVARADQKLNDSQIGLILSIWSLGNLIGMIPLGKITDKIGGKKMLIYHLAASSAVWWMYPFIQDMSTIAALMLVQGIVGAMDLPARRMILVGISEREVATAIGSLDSITFLVSSIGNLLAGLTWGMGHWVPFVLGSIINLAGLFVLLLMR</sequence>
<dbReference type="InterPro" id="IPR036259">
    <property type="entry name" value="MFS_trans_sf"/>
</dbReference>
<proteinExistence type="predicted"/>
<feature type="domain" description="Major facilitator superfamily (MFS) profile" evidence="2">
    <location>
        <begin position="47"/>
        <end position="420"/>
    </location>
</feature>
<dbReference type="SUPFAM" id="SSF103473">
    <property type="entry name" value="MFS general substrate transporter"/>
    <property type="match status" value="1"/>
</dbReference>
<feature type="transmembrane region" description="Helical" evidence="1">
    <location>
        <begin position="48"/>
        <end position="73"/>
    </location>
</feature>
<evidence type="ECO:0000313" key="4">
    <source>
        <dbReference type="Proteomes" id="UP000277582"/>
    </source>
</evidence>
<keyword evidence="1" id="KW-1133">Transmembrane helix</keyword>
<keyword evidence="1" id="KW-0812">Transmembrane</keyword>
<organism evidence="3 4">
    <name type="scientific">Candidatus Methanodesulfokora washburnensis</name>
    <dbReference type="NCBI Taxonomy" id="2478471"/>
    <lineage>
        <taxon>Archaea</taxon>
        <taxon>Thermoproteota</taxon>
        <taxon>Candidatus Korarchaeia</taxon>
        <taxon>Candidatus Korarchaeia incertae sedis</taxon>
        <taxon>Candidatus Methanodesulfokora</taxon>
    </lineage>
</organism>
<feature type="transmembrane region" description="Helical" evidence="1">
    <location>
        <begin position="314"/>
        <end position="332"/>
    </location>
</feature>
<dbReference type="PANTHER" id="PTHR23520:SF5">
    <property type="entry name" value="TRANSPORTER, PUTATIVE (AFU_ORTHOLOGUE AFUA_3G04000)-RELATED"/>
    <property type="match status" value="1"/>
</dbReference>
<feature type="transmembrane region" description="Helical" evidence="1">
    <location>
        <begin position="79"/>
        <end position="100"/>
    </location>
</feature>
<dbReference type="AlphaFoldDB" id="A0A3R9PT51"/>
<feature type="transmembrane region" description="Helical" evidence="1">
    <location>
        <begin position="398"/>
        <end position="419"/>
    </location>
</feature>
<dbReference type="PROSITE" id="PS50850">
    <property type="entry name" value="MFS"/>
    <property type="match status" value="1"/>
</dbReference>